<evidence type="ECO:0000313" key="2">
    <source>
        <dbReference type="EMBL" id="MCD2421940.1"/>
    </source>
</evidence>
<name>A0ABS8PLG2_9BACT</name>
<keyword evidence="1" id="KW-0732">Signal</keyword>
<evidence type="ECO:0000256" key="1">
    <source>
        <dbReference type="SAM" id="SignalP"/>
    </source>
</evidence>
<reference evidence="2 3" key="1">
    <citation type="submission" date="2021-11" db="EMBL/GenBank/DDBJ databases">
        <title>Genomic of Niabella pedocola.</title>
        <authorList>
            <person name="Wu T."/>
        </authorList>
    </citation>
    <scope>NUCLEOTIDE SEQUENCE [LARGE SCALE GENOMIC DNA]</scope>
    <source>
        <strain evidence="2 3">JCM 31011</strain>
    </source>
</reference>
<organism evidence="2 3">
    <name type="scientific">Niabella pedocola</name>
    <dbReference type="NCBI Taxonomy" id="1752077"/>
    <lineage>
        <taxon>Bacteria</taxon>
        <taxon>Pseudomonadati</taxon>
        <taxon>Bacteroidota</taxon>
        <taxon>Chitinophagia</taxon>
        <taxon>Chitinophagales</taxon>
        <taxon>Chitinophagaceae</taxon>
        <taxon>Niabella</taxon>
    </lineage>
</organism>
<protein>
    <submittedName>
        <fullName evidence="2">Uncharacterized protein</fullName>
    </submittedName>
</protein>
<keyword evidence="3" id="KW-1185">Reference proteome</keyword>
<dbReference type="PROSITE" id="PS51257">
    <property type="entry name" value="PROKAR_LIPOPROTEIN"/>
    <property type="match status" value="1"/>
</dbReference>
<comment type="caution">
    <text evidence="2">The sequence shown here is derived from an EMBL/GenBank/DDBJ whole genome shotgun (WGS) entry which is preliminary data.</text>
</comment>
<sequence>MIQRRFCFACLLVLLLATACNEPGIKNNDVKDTLVGTALPVPDTATAVPVAGDATEAAVMDSLRKIPFVAESHRYIDSFSHHKQGIAFLIDTISDKEVNFRAGYNGELRFETYYLFTVNPQNFDIKVMEPVNGDQLTIAEYQKAQQQ</sequence>
<accession>A0ABS8PLG2</accession>
<dbReference type="RefSeq" id="WP_231002844.1">
    <property type="nucleotide sequence ID" value="NZ_JAJNEC010000004.1"/>
</dbReference>
<dbReference type="Proteomes" id="UP001199816">
    <property type="component" value="Unassembled WGS sequence"/>
</dbReference>
<proteinExistence type="predicted"/>
<feature type="signal peptide" evidence="1">
    <location>
        <begin position="1"/>
        <end position="19"/>
    </location>
</feature>
<evidence type="ECO:0000313" key="3">
    <source>
        <dbReference type="Proteomes" id="UP001199816"/>
    </source>
</evidence>
<feature type="chain" id="PRO_5045286874" evidence="1">
    <location>
        <begin position="20"/>
        <end position="147"/>
    </location>
</feature>
<dbReference type="EMBL" id="JAJNEC010000004">
    <property type="protein sequence ID" value="MCD2421940.1"/>
    <property type="molecule type" value="Genomic_DNA"/>
</dbReference>
<gene>
    <name evidence="2" type="ORF">LQ567_04150</name>
</gene>